<dbReference type="Proteomes" id="UP000467700">
    <property type="component" value="Unassembled WGS sequence"/>
</dbReference>
<accession>A0A8S0WCW3</accession>
<proteinExistence type="predicted"/>
<name>A0A8S0WCW3_CYCAE</name>
<dbReference type="OrthoDB" id="3026005at2759"/>
<gene>
    <name evidence="1" type="ORF">AAE3_LOCUS1571</name>
</gene>
<organism evidence="1 2">
    <name type="scientific">Cyclocybe aegerita</name>
    <name type="common">Black poplar mushroom</name>
    <name type="synonym">Agrocybe aegerita</name>
    <dbReference type="NCBI Taxonomy" id="1973307"/>
    <lineage>
        <taxon>Eukaryota</taxon>
        <taxon>Fungi</taxon>
        <taxon>Dikarya</taxon>
        <taxon>Basidiomycota</taxon>
        <taxon>Agaricomycotina</taxon>
        <taxon>Agaricomycetes</taxon>
        <taxon>Agaricomycetidae</taxon>
        <taxon>Agaricales</taxon>
        <taxon>Agaricineae</taxon>
        <taxon>Bolbitiaceae</taxon>
        <taxon>Cyclocybe</taxon>
    </lineage>
</organism>
<dbReference type="AlphaFoldDB" id="A0A8S0WCW3"/>
<dbReference type="EMBL" id="CACVBS010000024">
    <property type="protein sequence ID" value="CAA7259353.1"/>
    <property type="molecule type" value="Genomic_DNA"/>
</dbReference>
<reference evidence="1 2" key="1">
    <citation type="submission" date="2020-01" db="EMBL/GenBank/DDBJ databases">
        <authorList>
            <person name="Gupta K D."/>
        </authorList>
    </citation>
    <scope>NUCLEOTIDE SEQUENCE [LARGE SCALE GENOMIC DNA]</scope>
</reference>
<evidence type="ECO:0000313" key="2">
    <source>
        <dbReference type="Proteomes" id="UP000467700"/>
    </source>
</evidence>
<protein>
    <submittedName>
        <fullName evidence="1">Uncharacterized protein</fullName>
    </submittedName>
</protein>
<evidence type="ECO:0000313" key="1">
    <source>
        <dbReference type="EMBL" id="CAA7259353.1"/>
    </source>
</evidence>
<keyword evidence="2" id="KW-1185">Reference proteome</keyword>
<comment type="caution">
    <text evidence="1">The sequence shown here is derived from an EMBL/GenBank/DDBJ whole genome shotgun (WGS) entry which is preliminary data.</text>
</comment>
<sequence>MAPVHHSPSSPPMPRADSPEEIARRMVRYTEIFVLSGTRVRAEPDRMAATSATLQAEGGEVPLKAGAIPDPMAALKFYDETLATAPKSFMDHYYHFHYASSAAILVTVHIITPRAVRDPLFFQAYTKAFVKLEELSRVRLGQTDSAESSQCQAMIGRSEANALVQDVRRLRTMKFHAFEGEDVEESGNWQVVGIFLAEDGDEEYSVRFDHLSASLPFDKAELVELLTKSAQQL</sequence>